<protein>
    <submittedName>
        <fullName evidence="11">Ionotropic receptor 93a-like 15</fullName>
    </submittedName>
</protein>
<evidence type="ECO:0000256" key="1">
    <source>
        <dbReference type="ARBA" id="ARBA00004651"/>
    </source>
</evidence>
<evidence type="ECO:0000256" key="9">
    <source>
        <dbReference type="SAM" id="Phobius"/>
    </source>
</evidence>
<evidence type="ECO:0000313" key="11">
    <source>
        <dbReference type="EMBL" id="KAG7162365.1"/>
    </source>
</evidence>
<evidence type="ECO:0000256" key="5">
    <source>
        <dbReference type="ARBA" id="ARBA00022989"/>
    </source>
</evidence>
<dbReference type="EMBL" id="JAHLQT010027705">
    <property type="protein sequence ID" value="KAG7162365.1"/>
    <property type="molecule type" value="Genomic_DNA"/>
</dbReference>
<dbReference type="InterPro" id="IPR052192">
    <property type="entry name" value="Insect_Ionotropic_Sensory_Rcpt"/>
</dbReference>
<dbReference type="Gene3D" id="1.10.287.70">
    <property type="match status" value="1"/>
</dbReference>
<gene>
    <name evidence="11" type="primary">Ir93a-L15</name>
    <name evidence="11" type="ORF">Hamer_G007883</name>
</gene>
<keyword evidence="12" id="KW-1185">Reference proteome</keyword>
<organism evidence="11 12">
    <name type="scientific">Homarus americanus</name>
    <name type="common">American lobster</name>
    <dbReference type="NCBI Taxonomy" id="6706"/>
    <lineage>
        <taxon>Eukaryota</taxon>
        <taxon>Metazoa</taxon>
        <taxon>Ecdysozoa</taxon>
        <taxon>Arthropoda</taxon>
        <taxon>Crustacea</taxon>
        <taxon>Multicrustacea</taxon>
        <taxon>Malacostraca</taxon>
        <taxon>Eumalacostraca</taxon>
        <taxon>Eucarida</taxon>
        <taxon>Decapoda</taxon>
        <taxon>Pleocyemata</taxon>
        <taxon>Astacidea</taxon>
        <taxon>Nephropoidea</taxon>
        <taxon>Nephropidae</taxon>
        <taxon>Homarus</taxon>
    </lineage>
</organism>
<dbReference type="PANTHER" id="PTHR42643">
    <property type="entry name" value="IONOTROPIC RECEPTOR 20A-RELATED"/>
    <property type="match status" value="1"/>
</dbReference>
<evidence type="ECO:0000256" key="7">
    <source>
        <dbReference type="ARBA" id="ARBA00023170"/>
    </source>
</evidence>
<dbReference type="GO" id="GO:0050906">
    <property type="term" value="P:detection of stimulus involved in sensory perception"/>
    <property type="evidence" value="ECO:0007669"/>
    <property type="project" value="UniProtKB-ARBA"/>
</dbReference>
<reference evidence="11" key="1">
    <citation type="journal article" date="2021" name="Sci. Adv.">
        <title>The American lobster genome reveals insights on longevity, neural, and immune adaptations.</title>
        <authorList>
            <person name="Polinski J.M."/>
            <person name="Zimin A.V."/>
            <person name="Clark K.F."/>
            <person name="Kohn A.B."/>
            <person name="Sadowski N."/>
            <person name="Timp W."/>
            <person name="Ptitsyn A."/>
            <person name="Khanna P."/>
            <person name="Romanova D.Y."/>
            <person name="Williams P."/>
            <person name="Greenwood S.J."/>
            <person name="Moroz L.L."/>
            <person name="Walt D.R."/>
            <person name="Bodnar A.G."/>
        </authorList>
    </citation>
    <scope>NUCLEOTIDE SEQUENCE</scope>
    <source>
        <strain evidence="11">GMGI-L3</strain>
    </source>
</reference>
<evidence type="ECO:0000256" key="3">
    <source>
        <dbReference type="ARBA" id="ARBA00022475"/>
    </source>
</evidence>
<dbReference type="GO" id="GO:0005886">
    <property type="term" value="C:plasma membrane"/>
    <property type="evidence" value="ECO:0007669"/>
    <property type="project" value="UniProtKB-SubCell"/>
</dbReference>
<keyword evidence="3" id="KW-1003">Cell membrane</keyword>
<evidence type="ECO:0000313" key="12">
    <source>
        <dbReference type="Proteomes" id="UP000747542"/>
    </source>
</evidence>
<feature type="transmembrane region" description="Helical" evidence="9">
    <location>
        <begin position="340"/>
        <end position="358"/>
    </location>
</feature>
<proteinExistence type="inferred from homology"/>
<comment type="caution">
    <text evidence="11">The sequence shown here is derived from an EMBL/GenBank/DDBJ whole genome shotgun (WGS) entry which is preliminary data.</text>
</comment>
<evidence type="ECO:0000256" key="8">
    <source>
        <dbReference type="ARBA" id="ARBA00023180"/>
    </source>
</evidence>
<comment type="subcellular location">
    <subcellularLocation>
        <location evidence="1">Cell membrane</location>
        <topology evidence="1">Multi-pass membrane protein</topology>
    </subcellularLocation>
</comment>
<name>A0A8J5MSC7_HOMAM</name>
<keyword evidence="4 9" id="KW-0812">Transmembrane</keyword>
<sequence length="683" mass="75321">MVGQLVAPWGVGLFEVAVDGQDANVTQAQLSRVVDEARRLRRLSWCVTVVVVSDNPAFLTAFAEGSLKGRLLVWATRLLVITRLSSKGIRLLLTSHWTFSMMNTMVMNTQDASQVLSLLGPQVAQVASWIPAQGLVYITPLPLFPEKFSNFYGARVNVTALPYAPYWMTSGEGNNTKHSGIDYNQLMTLSEVLNFTIHVLPSANWDEVRHCFLWLANILHTDLEVILLIKNYEIYEKEAGSVRPQVLSRVNTKGGSVNGAALSAALECYIFSNSTPVNVTSQVEARRSFIATVVYVVLPNRLEQYDYTHTFDYSPLCFGMAKPTLKPQWQSLYYPLANEVWATILVTTILTCLVILMIDRSKVVIGGHGNVEALAVVQEVVGTLLGQGFTGRLSISRSNPVLVAAWLVFAFIVATAYRGNLTASLTLPKYPPRPETVEQLVKAVDRVLPELHEDVYSEFLLNSIFVVSKTSNIFSNICIDQTHEQNNAVVKGDGGAVGLTDDPAALQLGPEMARLIGQFETSSQPANVDESRRHHEQTDSVQSAFLKDIKSLKAALDKAGNPYNKEGSDLLVLDNREVAEPAVVRFFTKSDSKVFSALGKLMVVGVDVIDGYNDALKIKSSHLGSRQYLELMIAQHFSKIDGSAPLYVGREMIIPATSSWPIPHDAPYKPKLDHYIMAITEVS</sequence>
<accession>A0A8J5MSC7</accession>
<feature type="transmembrane region" description="Helical" evidence="9">
    <location>
        <begin position="401"/>
        <end position="419"/>
    </location>
</feature>
<keyword evidence="7 11" id="KW-0675">Receptor</keyword>
<evidence type="ECO:0000256" key="4">
    <source>
        <dbReference type="ARBA" id="ARBA00022692"/>
    </source>
</evidence>
<comment type="similarity">
    <text evidence="2">Belongs to the glutamate-gated ion channel (TC 1.A.10.1) family.</text>
</comment>
<keyword evidence="5 9" id="KW-1133">Transmembrane helix</keyword>
<dbReference type="GO" id="GO:0015276">
    <property type="term" value="F:ligand-gated monoatomic ion channel activity"/>
    <property type="evidence" value="ECO:0007669"/>
    <property type="project" value="InterPro"/>
</dbReference>
<feature type="domain" description="Ionotropic glutamate receptor C-terminal" evidence="10">
    <location>
        <begin position="338"/>
        <end position="485"/>
    </location>
</feature>
<dbReference type="InterPro" id="IPR001320">
    <property type="entry name" value="Iontro_rcpt_C"/>
</dbReference>
<evidence type="ECO:0000259" key="10">
    <source>
        <dbReference type="Pfam" id="PF00060"/>
    </source>
</evidence>
<dbReference type="PANTHER" id="PTHR42643:SF39">
    <property type="entry name" value="IONOTROPIC RECEPTOR 56A-RELATED"/>
    <property type="match status" value="1"/>
</dbReference>
<keyword evidence="8" id="KW-0325">Glycoprotein</keyword>
<dbReference type="Proteomes" id="UP000747542">
    <property type="component" value="Unassembled WGS sequence"/>
</dbReference>
<keyword evidence="6 9" id="KW-0472">Membrane</keyword>
<evidence type="ECO:0000256" key="2">
    <source>
        <dbReference type="ARBA" id="ARBA00008685"/>
    </source>
</evidence>
<evidence type="ECO:0000256" key="6">
    <source>
        <dbReference type="ARBA" id="ARBA00023136"/>
    </source>
</evidence>
<dbReference type="Pfam" id="PF00060">
    <property type="entry name" value="Lig_chan"/>
    <property type="match status" value="1"/>
</dbReference>
<dbReference type="AlphaFoldDB" id="A0A8J5MSC7"/>